<organism evidence="2">
    <name type="scientific">Streptomyces iranensis</name>
    <dbReference type="NCBI Taxonomy" id="576784"/>
    <lineage>
        <taxon>Bacteria</taxon>
        <taxon>Bacillati</taxon>
        <taxon>Actinomycetota</taxon>
        <taxon>Actinomycetes</taxon>
        <taxon>Kitasatosporales</taxon>
        <taxon>Streptomycetaceae</taxon>
        <taxon>Streptomyces</taxon>
        <taxon>Streptomyces violaceusniger group</taxon>
    </lineage>
</organism>
<dbReference type="AlphaFoldDB" id="A0A060ZHY6"/>
<evidence type="ECO:0000259" key="1">
    <source>
        <dbReference type="Pfam" id="PF01261"/>
    </source>
</evidence>
<keyword evidence="2" id="KW-0413">Isomerase</keyword>
<keyword evidence="4" id="KW-1185">Reference proteome</keyword>
<dbReference type="GO" id="GO:0050114">
    <property type="term" value="F:myo-inosose-2 dehydratase activity"/>
    <property type="evidence" value="ECO:0007669"/>
    <property type="project" value="UniProtKB-EC"/>
</dbReference>
<dbReference type="HOGENOM" id="CLU_059523_2_0_11"/>
<dbReference type="GO" id="GO:0016853">
    <property type="term" value="F:isomerase activity"/>
    <property type="evidence" value="ECO:0007669"/>
    <property type="project" value="UniProtKB-KW"/>
</dbReference>
<evidence type="ECO:0000313" key="3">
    <source>
        <dbReference type="EMBL" id="MBP2068483.1"/>
    </source>
</evidence>
<sequence>MTHIRFACQTYSWQLTIDAYRGRLEHMISVSAKAGFAGLEPEVVMLGDDWTASGLRSPLADHGVRLAALCLVEDWSGPRETEVEAAEADKAIEAVAGIDGAIINLCQYPGLNRANLRTRQDNLLSCVDAVSARAAAAGVHCTFHPNSPAGSVFRTDADYEYLLANLPERIGFTPDLGHLAKGGMDPMDVVSRHRDRVDHVHVKDMHADGSWARTGEGIIDIPAITKFLAGTDFAGWIVLEDESPDAEANPDQAVTRNGAYVRDVLEAVIN</sequence>
<dbReference type="EC" id="4.2.1.44" evidence="3"/>
<dbReference type="InterPro" id="IPR050312">
    <property type="entry name" value="IolE/XylAMocC-like"/>
</dbReference>
<keyword evidence="3" id="KW-0456">Lyase</keyword>
<dbReference type="InterPro" id="IPR013022">
    <property type="entry name" value="Xyl_isomerase-like_TIM-brl"/>
</dbReference>
<accession>A0A060ZHY6</accession>
<dbReference type="Proteomes" id="UP000756710">
    <property type="component" value="Unassembled WGS sequence"/>
</dbReference>
<name>A0A060ZHY6_9ACTN</name>
<proteinExistence type="predicted"/>
<dbReference type="Pfam" id="PF01261">
    <property type="entry name" value="AP_endonuc_2"/>
    <property type="match status" value="1"/>
</dbReference>
<protein>
    <submittedName>
        <fullName evidence="3">Inosose dehydratase</fullName>
        <ecNumber evidence="3">4.2.1.44</ecNumber>
    </submittedName>
    <submittedName>
        <fullName evidence="2">Xylose isomerase domain-containing protein TIMbarrel</fullName>
    </submittedName>
</protein>
<reference evidence="3 4" key="2">
    <citation type="submission" date="2021-03" db="EMBL/GenBank/DDBJ databases">
        <title>Genomic Encyclopedia of Type Strains, Phase IV (KMG-IV): sequencing the most valuable type-strain genomes for metagenomic binning, comparative biology and taxonomic classification.</title>
        <authorList>
            <person name="Goeker M."/>
        </authorList>
    </citation>
    <scope>NUCLEOTIDE SEQUENCE [LARGE SCALE GENOMIC DNA]</scope>
    <source>
        <strain evidence="3 4">DSM 41954</strain>
    </source>
</reference>
<gene>
    <name evidence="3" type="ORF">J2Z30_009564</name>
    <name evidence="2" type="ORF">SIRAN171</name>
</gene>
<dbReference type="EMBL" id="LK022848">
    <property type="protein sequence ID" value="CDR01179.1"/>
    <property type="molecule type" value="Genomic_DNA"/>
</dbReference>
<dbReference type="PANTHER" id="PTHR12110">
    <property type="entry name" value="HYDROXYPYRUVATE ISOMERASE"/>
    <property type="match status" value="1"/>
</dbReference>
<evidence type="ECO:0000313" key="2">
    <source>
        <dbReference type="EMBL" id="CDR01179.1"/>
    </source>
</evidence>
<feature type="domain" description="Xylose isomerase-like TIM barrel" evidence="1">
    <location>
        <begin position="31"/>
        <end position="249"/>
    </location>
</feature>
<reference evidence="2" key="1">
    <citation type="submission" date="2014-05" db="EMBL/GenBank/DDBJ databases">
        <authorList>
            <person name="Horn Fabian"/>
        </authorList>
    </citation>
    <scope>NUCLEOTIDE SEQUENCE</scope>
</reference>
<evidence type="ECO:0000313" key="4">
    <source>
        <dbReference type="Proteomes" id="UP000756710"/>
    </source>
</evidence>
<dbReference type="EMBL" id="JAGGLR010000043">
    <property type="protein sequence ID" value="MBP2068483.1"/>
    <property type="molecule type" value="Genomic_DNA"/>
</dbReference>
<dbReference type="PANTHER" id="PTHR12110:SF41">
    <property type="entry name" value="INOSOSE DEHYDRATASE"/>
    <property type="match status" value="1"/>
</dbReference>
<dbReference type="RefSeq" id="WP_044566431.1">
    <property type="nucleotide sequence ID" value="NZ_BAABDR010000070.1"/>
</dbReference>
<dbReference type="SUPFAM" id="SSF51658">
    <property type="entry name" value="Xylose isomerase-like"/>
    <property type="match status" value="1"/>
</dbReference>
<dbReference type="InterPro" id="IPR036237">
    <property type="entry name" value="Xyl_isomerase-like_sf"/>
</dbReference>
<dbReference type="Gene3D" id="3.20.20.150">
    <property type="entry name" value="Divalent-metal-dependent TIM barrel enzymes"/>
    <property type="match status" value="1"/>
</dbReference>